<feature type="chain" id="PRO_5028982792" evidence="2">
    <location>
        <begin position="42"/>
        <end position="403"/>
    </location>
</feature>
<dbReference type="PROSITE" id="PS51782">
    <property type="entry name" value="LYSM"/>
    <property type="match status" value="1"/>
</dbReference>
<dbReference type="GO" id="GO:0016052">
    <property type="term" value="P:carbohydrate catabolic process"/>
    <property type="evidence" value="ECO:0007669"/>
    <property type="project" value="TreeGrafter"/>
</dbReference>
<dbReference type="InterPro" id="IPR018392">
    <property type="entry name" value="LysM"/>
</dbReference>
<dbReference type="EMBL" id="WEZT01000002">
    <property type="protein sequence ID" value="MYV04460.1"/>
    <property type="molecule type" value="Genomic_DNA"/>
</dbReference>
<evidence type="ECO:0000256" key="1">
    <source>
        <dbReference type="ARBA" id="ARBA00010646"/>
    </source>
</evidence>
<reference evidence="4 5" key="1">
    <citation type="journal article" date="2019" name="Appl. Environ. Microbiol.">
        <title>Genetic determinants of hydroxycinnamic acid metabolism in heterofermentative lactobacilli.</title>
        <authorList>
            <person name="Gaur G."/>
            <person name="Oh J.H."/>
            <person name="Filannino P."/>
            <person name="Gobbetti M."/>
            <person name="van Pijkeren J.P."/>
            <person name="Ganzle M.G."/>
        </authorList>
    </citation>
    <scope>NUCLEOTIDE SEQUENCE [LARGE SCALE GENOMIC DNA]</scope>
    <source>
        <strain evidence="4 5">FUA3583</strain>
    </source>
</reference>
<dbReference type="InterPro" id="IPR003646">
    <property type="entry name" value="SH3-like_bac-type"/>
</dbReference>
<organism evidence="4 5">
    <name type="scientific">Furfurilactobacillus rossiae</name>
    <dbReference type="NCBI Taxonomy" id="231049"/>
    <lineage>
        <taxon>Bacteria</taxon>
        <taxon>Bacillati</taxon>
        <taxon>Bacillota</taxon>
        <taxon>Bacilli</taxon>
        <taxon>Lactobacillales</taxon>
        <taxon>Lactobacillaceae</taxon>
        <taxon>Furfurilactobacillus</taxon>
    </lineage>
</organism>
<evidence type="ECO:0000313" key="4">
    <source>
        <dbReference type="EMBL" id="MYV04460.1"/>
    </source>
</evidence>
<dbReference type="InterPro" id="IPR036779">
    <property type="entry name" value="LysM_dom_sf"/>
</dbReference>
<gene>
    <name evidence="4" type="ORF">GB992_00855</name>
</gene>
<dbReference type="PROSITE" id="PS51904">
    <property type="entry name" value="GLYCOSYL_HYDROL_F25_2"/>
    <property type="match status" value="1"/>
</dbReference>
<dbReference type="PANTHER" id="PTHR34135">
    <property type="entry name" value="LYSOZYME"/>
    <property type="match status" value="1"/>
</dbReference>
<dbReference type="Pfam" id="PF01476">
    <property type="entry name" value="LysM"/>
    <property type="match status" value="1"/>
</dbReference>
<protein>
    <submittedName>
        <fullName evidence="4">LysM peptidoglycan-binding domain-containing protein</fullName>
    </submittedName>
</protein>
<dbReference type="InterPro" id="IPR002053">
    <property type="entry name" value="Glyco_hydro_25"/>
</dbReference>
<dbReference type="PANTHER" id="PTHR34135:SF2">
    <property type="entry name" value="LYSOZYME"/>
    <property type="match status" value="1"/>
</dbReference>
<dbReference type="InterPro" id="IPR017853">
    <property type="entry name" value="GH"/>
</dbReference>
<dbReference type="AlphaFoldDB" id="A0A7C9IPN8"/>
<proteinExistence type="inferred from homology"/>
<dbReference type="GO" id="GO:0016998">
    <property type="term" value="P:cell wall macromolecule catabolic process"/>
    <property type="evidence" value="ECO:0007669"/>
    <property type="project" value="InterPro"/>
</dbReference>
<dbReference type="SMART" id="SM00287">
    <property type="entry name" value="SH3b"/>
    <property type="match status" value="1"/>
</dbReference>
<dbReference type="Gene3D" id="2.30.30.40">
    <property type="entry name" value="SH3 Domains"/>
    <property type="match status" value="1"/>
</dbReference>
<dbReference type="Proteomes" id="UP000480570">
    <property type="component" value="Unassembled WGS sequence"/>
</dbReference>
<evidence type="ECO:0000259" key="3">
    <source>
        <dbReference type="PROSITE" id="PS51782"/>
    </source>
</evidence>
<dbReference type="SUPFAM" id="SSF54106">
    <property type="entry name" value="LysM domain"/>
    <property type="match status" value="1"/>
</dbReference>
<dbReference type="SUPFAM" id="SSF51445">
    <property type="entry name" value="(Trans)glycosidases"/>
    <property type="match status" value="1"/>
</dbReference>
<dbReference type="Pfam" id="PF01183">
    <property type="entry name" value="Glyco_hydro_25"/>
    <property type="match status" value="1"/>
</dbReference>
<evidence type="ECO:0000256" key="2">
    <source>
        <dbReference type="SAM" id="SignalP"/>
    </source>
</evidence>
<dbReference type="Gene3D" id="3.10.350.10">
    <property type="entry name" value="LysM domain"/>
    <property type="match status" value="1"/>
</dbReference>
<dbReference type="GO" id="GO:0009253">
    <property type="term" value="P:peptidoglycan catabolic process"/>
    <property type="evidence" value="ECO:0007669"/>
    <property type="project" value="InterPro"/>
</dbReference>
<dbReference type="Pfam" id="PF08460">
    <property type="entry name" value="SH3_5"/>
    <property type="match status" value="1"/>
</dbReference>
<name>A0A7C9IPN8_9LACO</name>
<dbReference type="Gene3D" id="3.20.20.80">
    <property type="entry name" value="Glycosidases"/>
    <property type="match status" value="1"/>
</dbReference>
<dbReference type="GO" id="GO:0003796">
    <property type="term" value="F:lysozyme activity"/>
    <property type="evidence" value="ECO:0007669"/>
    <property type="project" value="InterPro"/>
</dbReference>
<feature type="domain" description="LysM" evidence="3">
    <location>
        <begin position="359"/>
        <end position="403"/>
    </location>
</feature>
<accession>A0A7C9IPN8</accession>
<sequence>MQLCKGFRKGNILKKTKLVRRVITSVTAFFVALVISTVAMAAPRTDMVDVSNNNGAMTTPEFVYMRNNYAVKAVTTKISEGTYFQDGTAAGNIKAAEAAGLYINGYHFARYSTVAGAIAEANYAAQTAKADGLPVGAALVADVEAPQQRGNGYYTNTAANNAFINTVAQYGYRSTVYTMGSWLNSQFYVDKGWIAMYPYVPQGNYYSNHHGWQWWSSFYFPCSLGRFDVTQLYDNFFMGEQQPVVKSTDDSKQNVKASVDAVKVAQSNTLANGDYAQAGTFTPNHNMNVRVGDSTNSGISGVLPAGYSIRYDHVFIANGYVWARYVNNAGYYRYIAMGANGGAEYGSRVKYTYVQPARRVCIVESGDSFWSISRQFGINMYTLMQMNNANAYTRIYPGEHLYY</sequence>
<comment type="similarity">
    <text evidence="1">Belongs to the glycosyl hydrolase 25 family.</text>
</comment>
<dbReference type="SMART" id="SM00257">
    <property type="entry name" value="LysM"/>
    <property type="match status" value="1"/>
</dbReference>
<evidence type="ECO:0000313" key="5">
    <source>
        <dbReference type="Proteomes" id="UP000480570"/>
    </source>
</evidence>
<comment type="caution">
    <text evidence="4">The sequence shown here is derived from an EMBL/GenBank/DDBJ whole genome shotgun (WGS) entry which is preliminary data.</text>
</comment>
<feature type="signal peptide" evidence="2">
    <location>
        <begin position="1"/>
        <end position="41"/>
    </location>
</feature>
<keyword evidence="2" id="KW-0732">Signal</keyword>
<dbReference type="CDD" id="cd00118">
    <property type="entry name" value="LysM"/>
    <property type="match status" value="1"/>
</dbReference>